<reference evidence="1" key="1">
    <citation type="submission" date="2021-03" db="EMBL/GenBank/DDBJ databases">
        <title>Complete Genome of Pseudoalteromonas xiamenensis STKMTI.2, a new potential marine bacterium producing anti-Vibrio compounds.</title>
        <authorList>
            <person name="Handayani D.P."/>
            <person name="Isnansetyo A."/>
            <person name="Istiqomah I."/>
            <person name="Jumina J."/>
        </authorList>
    </citation>
    <scope>NUCLEOTIDE SEQUENCE</scope>
    <source>
        <strain evidence="1">STKMTI.2</strain>
        <plasmid evidence="1">unnamed4</plasmid>
    </source>
</reference>
<organism evidence="1 2">
    <name type="scientific">Pseudoalteromonas xiamenensis</name>
    <dbReference type="NCBI Taxonomy" id="882626"/>
    <lineage>
        <taxon>Bacteria</taxon>
        <taxon>Pseudomonadati</taxon>
        <taxon>Pseudomonadota</taxon>
        <taxon>Gammaproteobacteria</taxon>
        <taxon>Alteromonadales</taxon>
        <taxon>Pseudoalteromonadaceae</taxon>
        <taxon>Pseudoalteromonas</taxon>
    </lineage>
</organism>
<keyword evidence="2" id="KW-1185">Reference proteome</keyword>
<dbReference type="Proteomes" id="UP000664904">
    <property type="component" value="Plasmid unnamed4"/>
</dbReference>
<keyword evidence="1" id="KW-0614">Plasmid</keyword>
<dbReference type="KEGG" id="pxi:J5O05_17525"/>
<protein>
    <submittedName>
        <fullName evidence="1">Uncharacterized protein</fullName>
    </submittedName>
</protein>
<dbReference type="AlphaFoldDB" id="A0A975DJM9"/>
<proteinExistence type="predicted"/>
<evidence type="ECO:0000313" key="2">
    <source>
        <dbReference type="Proteomes" id="UP000664904"/>
    </source>
</evidence>
<dbReference type="RefSeq" id="WP_208844579.1">
    <property type="nucleotide sequence ID" value="NZ_CP072134.1"/>
</dbReference>
<evidence type="ECO:0000313" key="1">
    <source>
        <dbReference type="EMBL" id="QTH72960.1"/>
    </source>
</evidence>
<gene>
    <name evidence="1" type="ORF">J5O05_17525</name>
</gene>
<sequence length="52" mass="6012">MTNSVAKLETERKTKFTPNMENFKVSLSYEGLSLRKDSEGKTIADLKRKYAR</sequence>
<name>A0A975DJM9_9GAMM</name>
<dbReference type="EMBL" id="CP072134">
    <property type="protein sequence ID" value="QTH72960.1"/>
    <property type="molecule type" value="Genomic_DNA"/>
</dbReference>
<accession>A0A975DJM9</accession>
<geneLocation type="plasmid" evidence="1 2">
    <name>unnamed4</name>
</geneLocation>